<dbReference type="Proteomes" id="UP000886251">
    <property type="component" value="Unassembled WGS sequence"/>
</dbReference>
<reference evidence="14" key="1">
    <citation type="journal article" date="2020" name="mSystems">
        <title>Genome- and Community-Level Interaction Insights into Carbon Utilization and Element Cycling Functions of Hydrothermarchaeota in Hydrothermal Sediment.</title>
        <authorList>
            <person name="Zhou Z."/>
            <person name="Liu Y."/>
            <person name="Xu W."/>
            <person name="Pan J."/>
            <person name="Luo Z.H."/>
            <person name="Li M."/>
        </authorList>
    </citation>
    <scope>NUCLEOTIDE SEQUENCE [LARGE SCALE GENOMIC DNA]</scope>
    <source>
        <strain evidence="14">HyVt-443</strain>
    </source>
</reference>
<evidence type="ECO:0000256" key="5">
    <source>
        <dbReference type="ARBA" id="ARBA00022741"/>
    </source>
</evidence>
<comment type="caution">
    <text evidence="14">The sequence shown here is derived from an EMBL/GenBank/DDBJ whole genome shotgun (WGS) entry which is preliminary data.</text>
</comment>
<feature type="transmembrane region" description="Helical" evidence="11">
    <location>
        <begin position="245"/>
        <end position="265"/>
    </location>
</feature>
<evidence type="ECO:0000256" key="1">
    <source>
        <dbReference type="ARBA" id="ARBA00004651"/>
    </source>
</evidence>
<dbReference type="GO" id="GO:0005886">
    <property type="term" value="C:plasma membrane"/>
    <property type="evidence" value="ECO:0007669"/>
    <property type="project" value="UniProtKB-SubCell"/>
</dbReference>
<dbReference type="CDD" id="cd18552">
    <property type="entry name" value="ABC_6TM_MsbA_like"/>
    <property type="match status" value="1"/>
</dbReference>
<dbReference type="InterPro" id="IPR017871">
    <property type="entry name" value="ABC_transporter-like_CS"/>
</dbReference>
<proteinExistence type="predicted"/>
<evidence type="ECO:0000256" key="3">
    <source>
        <dbReference type="ARBA" id="ARBA00022475"/>
    </source>
</evidence>
<comment type="subcellular location">
    <subcellularLocation>
        <location evidence="1">Cell membrane</location>
        <topology evidence="1">Multi-pass membrane protein</topology>
    </subcellularLocation>
</comment>
<feature type="domain" description="ABC transmembrane type-1" evidence="13">
    <location>
        <begin position="22"/>
        <end position="300"/>
    </location>
</feature>
<dbReference type="Gene3D" id="3.40.50.300">
    <property type="entry name" value="P-loop containing nucleotide triphosphate hydrolases"/>
    <property type="match status" value="1"/>
</dbReference>
<keyword evidence="3" id="KW-1003">Cell membrane</keyword>
<dbReference type="PROSITE" id="PS00211">
    <property type="entry name" value="ABC_TRANSPORTER_1"/>
    <property type="match status" value="1"/>
</dbReference>
<dbReference type="Gene3D" id="1.20.1560.10">
    <property type="entry name" value="ABC transporter type 1, transmembrane domain"/>
    <property type="match status" value="1"/>
</dbReference>
<dbReference type="EMBL" id="DRKP01000156">
    <property type="protein sequence ID" value="HEB97232.1"/>
    <property type="molecule type" value="Genomic_DNA"/>
</dbReference>
<organism evidence="14">
    <name type="scientific">Sedimenticola thiotaurini</name>
    <dbReference type="NCBI Taxonomy" id="1543721"/>
    <lineage>
        <taxon>Bacteria</taxon>
        <taxon>Pseudomonadati</taxon>
        <taxon>Pseudomonadota</taxon>
        <taxon>Gammaproteobacteria</taxon>
        <taxon>Chromatiales</taxon>
        <taxon>Sedimenticolaceae</taxon>
        <taxon>Sedimenticola</taxon>
    </lineage>
</organism>
<dbReference type="InterPro" id="IPR036640">
    <property type="entry name" value="ABC1_TM_sf"/>
</dbReference>
<evidence type="ECO:0000259" key="12">
    <source>
        <dbReference type="PROSITE" id="PS50893"/>
    </source>
</evidence>
<feature type="transmembrane region" description="Helical" evidence="11">
    <location>
        <begin position="161"/>
        <end position="179"/>
    </location>
</feature>
<keyword evidence="2" id="KW-0813">Transport</keyword>
<dbReference type="SUPFAM" id="SSF52540">
    <property type="entry name" value="P-loop containing nucleoside triphosphate hydrolases"/>
    <property type="match status" value="1"/>
</dbReference>
<name>A0A831RNB7_9GAMM</name>
<dbReference type="GO" id="GO:0034040">
    <property type="term" value="F:ATPase-coupled lipid transmembrane transporter activity"/>
    <property type="evidence" value="ECO:0007669"/>
    <property type="project" value="InterPro"/>
</dbReference>
<dbReference type="NCBIfam" id="TIGR02203">
    <property type="entry name" value="MsbA_lipidA"/>
    <property type="match status" value="1"/>
</dbReference>
<keyword evidence="4 11" id="KW-0812">Transmembrane</keyword>
<dbReference type="FunFam" id="3.40.50.300:FF:000221">
    <property type="entry name" value="Multidrug ABC transporter ATP-binding protein"/>
    <property type="match status" value="1"/>
</dbReference>
<dbReference type="PANTHER" id="PTHR43394:SF1">
    <property type="entry name" value="ATP-BINDING CASSETTE SUB-FAMILY B MEMBER 10, MITOCHONDRIAL"/>
    <property type="match status" value="1"/>
</dbReference>
<dbReference type="InterPro" id="IPR011917">
    <property type="entry name" value="ABC_transpr_lipidA"/>
</dbReference>
<keyword evidence="6" id="KW-0067">ATP-binding</keyword>
<keyword evidence="9" id="KW-0445">Lipid transport</keyword>
<dbReference type="InterPro" id="IPR027417">
    <property type="entry name" value="P-loop_NTPase"/>
</dbReference>
<evidence type="ECO:0000313" key="14">
    <source>
        <dbReference type="EMBL" id="HEB97232.1"/>
    </source>
</evidence>
<protein>
    <submittedName>
        <fullName evidence="14">Lipid A export permease/ATP-binding protein MsbA</fullName>
    </submittedName>
</protein>
<dbReference type="GO" id="GO:0005524">
    <property type="term" value="F:ATP binding"/>
    <property type="evidence" value="ECO:0007669"/>
    <property type="project" value="UniProtKB-KW"/>
</dbReference>
<evidence type="ECO:0000256" key="2">
    <source>
        <dbReference type="ARBA" id="ARBA00022448"/>
    </source>
</evidence>
<keyword evidence="7" id="KW-1278">Translocase</keyword>
<dbReference type="AlphaFoldDB" id="A0A831RNB7"/>
<evidence type="ECO:0000256" key="4">
    <source>
        <dbReference type="ARBA" id="ARBA00022692"/>
    </source>
</evidence>
<feature type="transmembrane region" description="Helical" evidence="11">
    <location>
        <begin position="21"/>
        <end position="42"/>
    </location>
</feature>
<dbReference type="SUPFAM" id="SSF90123">
    <property type="entry name" value="ABC transporter transmembrane region"/>
    <property type="match status" value="1"/>
</dbReference>
<evidence type="ECO:0000256" key="10">
    <source>
        <dbReference type="ARBA" id="ARBA00023136"/>
    </source>
</evidence>
<dbReference type="PROSITE" id="PS50893">
    <property type="entry name" value="ABC_TRANSPORTER_2"/>
    <property type="match status" value="1"/>
</dbReference>
<keyword evidence="5" id="KW-0547">Nucleotide-binding</keyword>
<dbReference type="Pfam" id="PF00664">
    <property type="entry name" value="ABC_membrane"/>
    <property type="match status" value="1"/>
</dbReference>
<dbReference type="PROSITE" id="PS50929">
    <property type="entry name" value="ABC_TM1F"/>
    <property type="match status" value="1"/>
</dbReference>
<evidence type="ECO:0000256" key="7">
    <source>
        <dbReference type="ARBA" id="ARBA00022967"/>
    </source>
</evidence>
<feature type="transmembrane region" description="Helical" evidence="11">
    <location>
        <begin position="57"/>
        <end position="75"/>
    </location>
</feature>
<gene>
    <name evidence="14" type="primary">msbA</name>
    <name evidence="14" type="ORF">ENI96_12495</name>
</gene>
<dbReference type="InterPro" id="IPR003439">
    <property type="entry name" value="ABC_transporter-like_ATP-bd"/>
</dbReference>
<dbReference type="GO" id="GO:0015421">
    <property type="term" value="F:ABC-type oligopeptide transporter activity"/>
    <property type="evidence" value="ECO:0007669"/>
    <property type="project" value="TreeGrafter"/>
</dbReference>
<keyword evidence="10 11" id="KW-0472">Membrane</keyword>
<feature type="domain" description="ABC transporter" evidence="12">
    <location>
        <begin position="332"/>
        <end position="568"/>
    </location>
</feature>
<evidence type="ECO:0000259" key="13">
    <source>
        <dbReference type="PROSITE" id="PS50929"/>
    </source>
</evidence>
<dbReference type="Pfam" id="PF00005">
    <property type="entry name" value="ABC_tran"/>
    <property type="match status" value="1"/>
</dbReference>
<feature type="transmembrane region" description="Helical" evidence="11">
    <location>
        <begin position="136"/>
        <end position="155"/>
    </location>
</feature>
<evidence type="ECO:0000256" key="11">
    <source>
        <dbReference type="SAM" id="Phobius"/>
    </source>
</evidence>
<dbReference type="SMART" id="SM00382">
    <property type="entry name" value="AAA"/>
    <property type="match status" value="1"/>
</dbReference>
<keyword evidence="8 11" id="KW-1133">Transmembrane helix</keyword>
<evidence type="ECO:0000256" key="6">
    <source>
        <dbReference type="ARBA" id="ARBA00022840"/>
    </source>
</evidence>
<dbReference type="InterPro" id="IPR011527">
    <property type="entry name" value="ABC1_TM_dom"/>
</dbReference>
<evidence type="ECO:0000256" key="8">
    <source>
        <dbReference type="ARBA" id="ARBA00022989"/>
    </source>
</evidence>
<dbReference type="PANTHER" id="PTHR43394">
    <property type="entry name" value="ATP-DEPENDENT PERMEASE MDL1, MITOCHONDRIAL"/>
    <property type="match status" value="1"/>
</dbReference>
<evidence type="ECO:0000256" key="9">
    <source>
        <dbReference type="ARBA" id="ARBA00023055"/>
    </source>
</evidence>
<dbReference type="InterPro" id="IPR003593">
    <property type="entry name" value="AAA+_ATPase"/>
</dbReference>
<sequence length="575" mass="62833">MNPRSLYLRLLAHVRPYRRTFVLAIAATVVLALTEPAMPMLLKPLLDGSFVEKDPQMIVLMPIALVLLFAVRGLATIGSQVAMEWVANKVVTDLRNQMFDKLLSLPSSFYDANATGVVISKVTYDVEQVTTAATKVLVIAVRDSLAITGLLAWIFYLNWRLALIAFAITPVVAFLVRLVSRRLRRVSHGVQGQMGEMTHILEEAINGNRVVRVFGGQEYERGRFRRVTDKVRQLKVKMVVASNSNVQVIQVMAVATLAFMAYLAAQQKLTVGEFVSFFTAVALILSPLKRLTNINEPLQKGLAAAESIFRLLDEPSEQDPGRSVPEGGGGEVRFEGVTLRYPDTEEPALADIDLEIRAGEHIALVGPSGSGKSTLANLLPLFYRPDGGRITLDGVDLAGIPLRELRRRVALVSQEVVLFNDTVRANIAYGEMSGMPDQAVEQAAAAANALEFIRQLPQGMQTPVGANGVRLSGGQRQRLAIARALLKDAPILVMDEATSALDTESEKAIQQALETLKAGRTTITIAHRLSTIEKADRIVVLDRGRIVETGSHEELLAANGLYARLYQARLRESAG</sequence>
<dbReference type="InterPro" id="IPR039421">
    <property type="entry name" value="Type_1_exporter"/>
</dbReference>
<dbReference type="GO" id="GO:0016887">
    <property type="term" value="F:ATP hydrolysis activity"/>
    <property type="evidence" value="ECO:0007669"/>
    <property type="project" value="InterPro"/>
</dbReference>
<accession>A0A831RNB7</accession>